<dbReference type="GO" id="GO:0003863">
    <property type="term" value="F:branched-chain 2-oxo acid dehydrogenase activity"/>
    <property type="evidence" value="ECO:0007669"/>
    <property type="project" value="UniProtKB-EC"/>
</dbReference>
<dbReference type="GO" id="GO:0005759">
    <property type="term" value="C:mitochondrial matrix"/>
    <property type="evidence" value="ECO:0007669"/>
    <property type="project" value="UniProtKB-SubCell"/>
</dbReference>
<proteinExistence type="inferred from homology"/>
<evidence type="ECO:0000256" key="3">
    <source>
        <dbReference type="ARBA" id="ARBA00008646"/>
    </source>
</evidence>
<keyword evidence="4" id="KW-0479">Metal-binding</keyword>
<gene>
    <name evidence="11" type="ORF">DIABBA_LOCUS1837</name>
</gene>
<dbReference type="InterPro" id="IPR050771">
    <property type="entry name" value="Alpha-ketoacid_DH_E1_comp"/>
</dbReference>
<dbReference type="FunFam" id="3.40.50.970:FF:000015">
    <property type="entry name" value="2-oxoisovalerate dehydrogenase subunit alpha"/>
    <property type="match status" value="1"/>
</dbReference>
<evidence type="ECO:0000256" key="1">
    <source>
        <dbReference type="ARBA" id="ARBA00001964"/>
    </source>
</evidence>
<dbReference type="Pfam" id="PF00676">
    <property type="entry name" value="E1_dh"/>
    <property type="match status" value="1"/>
</dbReference>
<evidence type="ECO:0000256" key="8">
    <source>
        <dbReference type="ARBA" id="ARBA00023128"/>
    </source>
</evidence>
<feature type="domain" description="Dehydrogenase E1 component" evidence="10">
    <location>
        <begin position="100"/>
        <end position="395"/>
    </location>
</feature>
<comment type="cofactor">
    <cofactor evidence="1 9">
        <name>thiamine diphosphate</name>
        <dbReference type="ChEBI" id="CHEBI:58937"/>
    </cofactor>
</comment>
<dbReference type="InterPro" id="IPR029061">
    <property type="entry name" value="THDP-binding"/>
</dbReference>
<name>A0A9N9STW2_DIABA</name>
<comment type="function">
    <text evidence="9">The branched-chain alpha-keto dehydrogenase complex catalyzes the overall conversion of alpha-keto acids to acyl-CoA and CO(2). It contains multiple copies of three enzymatic components: branched-chain alpha-keto acid decarboxylase (E1), lipoamide acyltransferase (E2) and lipoamide dehydrogenase (E3).</text>
</comment>
<evidence type="ECO:0000256" key="9">
    <source>
        <dbReference type="RuleBase" id="RU365014"/>
    </source>
</evidence>
<evidence type="ECO:0000313" key="12">
    <source>
        <dbReference type="Proteomes" id="UP001153709"/>
    </source>
</evidence>
<keyword evidence="5" id="KW-0809">Transit peptide</keyword>
<evidence type="ECO:0000259" key="10">
    <source>
        <dbReference type="Pfam" id="PF00676"/>
    </source>
</evidence>
<keyword evidence="12" id="KW-1185">Reference proteome</keyword>
<dbReference type="Gene3D" id="3.40.50.970">
    <property type="match status" value="1"/>
</dbReference>
<keyword evidence="6" id="KW-0630">Potassium</keyword>
<dbReference type="GO" id="GO:0046872">
    <property type="term" value="F:metal ion binding"/>
    <property type="evidence" value="ECO:0007669"/>
    <property type="project" value="UniProtKB-KW"/>
</dbReference>
<dbReference type="GO" id="GO:0009083">
    <property type="term" value="P:branched-chain amino acid catabolic process"/>
    <property type="evidence" value="ECO:0007669"/>
    <property type="project" value="TreeGrafter"/>
</dbReference>
<evidence type="ECO:0000256" key="2">
    <source>
        <dbReference type="ARBA" id="ARBA00004305"/>
    </source>
</evidence>
<dbReference type="OrthoDB" id="3845at2759"/>
<keyword evidence="7 9" id="KW-0560">Oxidoreductase</keyword>
<comment type="subcellular location">
    <subcellularLocation>
        <location evidence="2">Mitochondrion matrix</location>
    </subcellularLocation>
</comment>
<dbReference type="InterPro" id="IPR001017">
    <property type="entry name" value="DH_E1"/>
</dbReference>
<dbReference type="PANTHER" id="PTHR43380">
    <property type="entry name" value="2-OXOISOVALERATE DEHYDROGENASE SUBUNIT ALPHA, MITOCHONDRIAL"/>
    <property type="match status" value="1"/>
</dbReference>
<dbReference type="EMBL" id="OU898276">
    <property type="protein sequence ID" value="CAG9827873.1"/>
    <property type="molecule type" value="Genomic_DNA"/>
</dbReference>
<dbReference type="SUPFAM" id="SSF52518">
    <property type="entry name" value="Thiamin diphosphate-binding fold (THDP-binding)"/>
    <property type="match status" value="1"/>
</dbReference>
<dbReference type="AlphaFoldDB" id="A0A9N9STW2"/>
<keyword evidence="8" id="KW-0496">Mitochondrion</keyword>
<evidence type="ECO:0000256" key="4">
    <source>
        <dbReference type="ARBA" id="ARBA00022723"/>
    </source>
</evidence>
<reference evidence="11" key="1">
    <citation type="submission" date="2022-01" db="EMBL/GenBank/DDBJ databases">
        <authorList>
            <person name="King R."/>
        </authorList>
    </citation>
    <scope>NUCLEOTIDE SEQUENCE</scope>
</reference>
<evidence type="ECO:0000256" key="6">
    <source>
        <dbReference type="ARBA" id="ARBA00022958"/>
    </source>
</evidence>
<dbReference type="CDD" id="cd02000">
    <property type="entry name" value="TPP_E1_PDC_ADC_BCADC"/>
    <property type="match status" value="1"/>
</dbReference>
<organism evidence="11 12">
    <name type="scientific">Diabrotica balteata</name>
    <name type="common">Banded cucumber beetle</name>
    <dbReference type="NCBI Taxonomy" id="107213"/>
    <lineage>
        <taxon>Eukaryota</taxon>
        <taxon>Metazoa</taxon>
        <taxon>Ecdysozoa</taxon>
        <taxon>Arthropoda</taxon>
        <taxon>Hexapoda</taxon>
        <taxon>Insecta</taxon>
        <taxon>Pterygota</taxon>
        <taxon>Neoptera</taxon>
        <taxon>Endopterygota</taxon>
        <taxon>Coleoptera</taxon>
        <taxon>Polyphaga</taxon>
        <taxon>Cucujiformia</taxon>
        <taxon>Chrysomeloidea</taxon>
        <taxon>Chrysomelidae</taxon>
        <taxon>Galerucinae</taxon>
        <taxon>Diabroticina</taxon>
        <taxon>Diabroticites</taxon>
        <taxon>Diabrotica</taxon>
    </lineage>
</organism>
<comment type="similarity">
    <text evidence="3 9">Belongs to the BCKDHA family.</text>
</comment>
<evidence type="ECO:0000256" key="5">
    <source>
        <dbReference type="ARBA" id="ARBA00022946"/>
    </source>
</evidence>
<protein>
    <recommendedName>
        <fullName evidence="9">2-oxoisovalerate dehydrogenase subunit alpha</fullName>
        <ecNumber evidence="9">1.2.4.4</ecNumber>
    </recommendedName>
    <alternativeName>
        <fullName evidence="9">Branched-chain alpha-keto acid dehydrogenase E1 component alpha chain</fullName>
    </alternativeName>
</protein>
<keyword evidence="9" id="KW-0786">Thiamine pyrophosphate</keyword>
<dbReference type="Proteomes" id="UP001153709">
    <property type="component" value="Chromosome 1"/>
</dbReference>
<dbReference type="EC" id="1.2.4.4" evidence="9"/>
<dbReference type="PANTHER" id="PTHR43380:SF1">
    <property type="entry name" value="2-OXOISOVALERATE DEHYDROGENASE SUBUNIT ALPHA, MITOCHONDRIAL"/>
    <property type="match status" value="1"/>
</dbReference>
<evidence type="ECO:0000256" key="7">
    <source>
        <dbReference type="ARBA" id="ARBA00023002"/>
    </source>
</evidence>
<comment type="catalytic activity">
    <reaction evidence="9">
        <text>N(6)-[(R)-lipoyl]-L-lysyl-[protein] + 3-methyl-2-oxobutanoate + H(+) = N(6)-[(R)-S(8)-2-methylpropanoyldihydrolipoyl]-L-lysyl-[protein] + CO2</text>
        <dbReference type="Rhea" id="RHEA:13457"/>
        <dbReference type="Rhea" id="RHEA-COMP:10474"/>
        <dbReference type="Rhea" id="RHEA-COMP:10497"/>
        <dbReference type="ChEBI" id="CHEBI:11851"/>
        <dbReference type="ChEBI" id="CHEBI:15378"/>
        <dbReference type="ChEBI" id="CHEBI:16526"/>
        <dbReference type="ChEBI" id="CHEBI:83099"/>
        <dbReference type="ChEBI" id="CHEBI:83142"/>
        <dbReference type="EC" id="1.2.4.4"/>
    </reaction>
</comment>
<accession>A0A9N9STW2</accession>
<sequence length="437" mass="49699">MINEKYIVFMKMVVSRSFFSFGKTVVRRFQHRVDIVGRQYSTEGPLFPGAKTTWTENLEFTGSHSYKPIPVYRVLDRQGNVVNPENDPKLPDNILVKMYKDMTLLGALDKVLYEAQRQGRISFYLTNYGEEATQVGSAAALDTSDVVYGQYREVGVLMWRGYSLQQFVDQCYGNIHDPGQGKQMPVHYGSKELNFVTISSPLSTQMPQAAGSAYALRGKNRVVACYFGDGGASEGDAHAAFNFAATLNCPVIFICRNNGYAISTPVEEQYQGDGIAARGPGYGINTLRVDGNDVLAMYNVTKMAKEYALKESKPVLIEAMTYRVGHHTTSDDSTAYRDPKEVELWAKNDYPTDKLKYYLNNKGLWDDKQDKEWIEAARKNVMEAFKVGERKMKPKWDIMFDEVYKYIPAHLKKQKTEMAQHLSTYKQHYPLDNFESK</sequence>
<evidence type="ECO:0000313" key="11">
    <source>
        <dbReference type="EMBL" id="CAG9827873.1"/>
    </source>
</evidence>